<proteinExistence type="predicted"/>
<name>A0A5C3N4S9_9AGAM</name>
<protein>
    <submittedName>
        <fullName evidence="1">Uncharacterized protein</fullName>
    </submittedName>
</protein>
<sequence length="77" mass="8243">MGMGAGMDETLVRISSNDYMTLFGDKISCIECAVRAYQAGHVRAGLETGYRLPYGHPDSTDSPCSLGFSVYSIATTV</sequence>
<dbReference type="Proteomes" id="UP000305948">
    <property type="component" value="Unassembled WGS sequence"/>
</dbReference>
<gene>
    <name evidence="1" type="ORF">OE88DRAFT_1657464</name>
</gene>
<dbReference type="EMBL" id="ML213509">
    <property type="protein sequence ID" value="TFK52283.1"/>
    <property type="molecule type" value="Genomic_DNA"/>
</dbReference>
<evidence type="ECO:0000313" key="2">
    <source>
        <dbReference type="Proteomes" id="UP000305948"/>
    </source>
</evidence>
<dbReference type="AlphaFoldDB" id="A0A5C3N4S9"/>
<evidence type="ECO:0000313" key="1">
    <source>
        <dbReference type="EMBL" id="TFK52283.1"/>
    </source>
</evidence>
<organism evidence="1 2">
    <name type="scientific">Heliocybe sulcata</name>
    <dbReference type="NCBI Taxonomy" id="5364"/>
    <lineage>
        <taxon>Eukaryota</taxon>
        <taxon>Fungi</taxon>
        <taxon>Dikarya</taxon>
        <taxon>Basidiomycota</taxon>
        <taxon>Agaricomycotina</taxon>
        <taxon>Agaricomycetes</taxon>
        <taxon>Gloeophyllales</taxon>
        <taxon>Gloeophyllaceae</taxon>
        <taxon>Heliocybe</taxon>
    </lineage>
</organism>
<accession>A0A5C3N4S9</accession>
<keyword evidence="2" id="KW-1185">Reference proteome</keyword>
<reference evidence="1 2" key="1">
    <citation type="journal article" date="2019" name="Nat. Ecol. Evol.">
        <title>Megaphylogeny resolves global patterns of mushroom evolution.</title>
        <authorList>
            <person name="Varga T."/>
            <person name="Krizsan K."/>
            <person name="Foldi C."/>
            <person name="Dima B."/>
            <person name="Sanchez-Garcia M."/>
            <person name="Sanchez-Ramirez S."/>
            <person name="Szollosi G.J."/>
            <person name="Szarkandi J.G."/>
            <person name="Papp V."/>
            <person name="Albert L."/>
            <person name="Andreopoulos W."/>
            <person name="Angelini C."/>
            <person name="Antonin V."/>
            <person name="Barry K.W."/>
            <person name="Bougher N.L."/>
            <person name="Buchanan P."/>
            <person name="Buyck B."/>
            <person name="Bense V."/>
            <person name="Catcheside P."/>
            <person name="Chovatia M."/>
            <person name="Cooper J."/>
            <person name="Damon W."/>
            <person name="Desjardin D."/>
            <person name="Finy P."/>
            <person name="Geml J."/>
            <person name="Haridas S."/>
            <person name="Hughes K."/>
            <person name="Justo A."/>
            <person name="Karasinski D."/>
            <person name="Kautmanova I."/>
            <person name="Kiss B."/>
            <person name="Kocsube S."/>
            <person name="Kotiranta H."/>
            <person name="LaButti K.M."/>
            <person name="Lechner B.E."/>
            <person name="Liimatainen K."/>
            <person name="Lipzen A."/>
            <person name="Lukacs Z."/>
            <person name="Mihaltcheva S."/>
            <person name="Morgado L.N."/>
            <person name="Niskanen T."/>
            <person name="Noordeloos M.E."/>
            <person name="Ohm R.A."/>
            <person name="Ortiz-Santana B."/>
            <person name="Ovrebo C."/>
            <person name="Racz N."/>
            <person name="Riley R."/>
            <person name="Savchenko A."/>
            <person name="Shiryaev A."/>
            <person name="Soop K."/>
            <person name="Spirin V."/>
            <person name="Szebenyi C."/>
            <person name="Tomsovsky M."/>
            <person name="Tulloss R.E."/>
            <person name="Uehling J."/>
            <person name="Grigoriev I.V."/>
            <person name="Vagvolgyi C."/>
            <person name="Papp T."/>
            <person name="Martin F.M."/>
            <person name="Miettinen O."/>
            <person name="Hibbett D.S."/>
            <person name="Nagy L.G."/>
        </authorList>
    </citation>
    <scope>NUCLEOTIDE SEQUENCE [LARGE SCALE GENOMIC DNA]</scope>
    <source>
        <strain evidence="1 2">OMC1185</strain>
    </source>
</reference>